<comment type="cofactor">
    <cofactor evidence="1">
        <name>Zn(2+)</name>
        <dbReference type="ChEBI" id="CHEBI:29105"/>
    </cofactor>
</comment>
<evidence type="ECO:0000256" key="4">
    <source>
        <dbReference type="ARBA" id="ARBA00022833"/>
    </source>
</evidence>
<dbReference type="EMBL" id="BLAF01000014">
    <property type="protein sequence ID" value="GES20092.1"/>
    <property type="molecule type" value="Genomic_DNA"/>
</dbReference>
<evidence type="ECO:0000313" key="9">
    <source>
        <dbReference type="Proteomes" id="UP000377595"/>
    </source>
</evidence>
<keyword evidence="9" id="KW-1185">Reference proteome</keyword>
<dbReference type="SUPFAM" id="SSF51735">
    <property type="entry name" value="NAD(P)-binding Rossmann-fold domains"/>
    <property type="match status" value="1"/>
</dbReference>
<reference evidence="8 9" key="1">
    <citation type="submission" date="2019-10" db="EMBL/GenBank/DDBJ databases">
        <title>Whole genome shotgun sequence of Acrocarpospora pleiomorpha NBRC 16267.</title>
        <authorList>
            <person name="Ichikawa N."/>
            <person name="Kimura A."/>
            <person name="Kitahashi Y."/>
            <person name="Komaki H."/>
            <person name="Oguchi A."/>
        </authorList>
    </citation>
    <scope>NUCLEOTIDE SEQUENCE [LARGE SCALE GENOMIC DNA]</scope>
    <source>
        <strain evidence="8 9">NBRC 16267</strain>
    </source>
</reference>
<name>A0A5M3XH10_9ACTN</name>
<dbReference type="GO" id="GO:0046872">
    <property type="term" value="F:metal ion binding"/>
    <property type="evidence" value="ECO:0007669"/>
    <property type="project" value="UniProtKB-KW"/>
</dbReference>
<evidence type="ECO:0000256" key="3">
    <source>
        <dbReference type="ARBA" id="ARBA00022723"/>
    </source>
</evidence>
<evidence type="ECO:0000256" key="2">
    <source>
        <dbReference type="ARBA" id="ARBA00008072"/>
    </source>
</evidence>
<evidence type="ECO:0000256" key="5">
    <source>
        <dbReference type="ARBA" id="ARBA00023002"/>
    </source>
</evidence>
<comment type="caution">
    <text evidence="8">The sequence shown here is derived from an EMBL/GenBank/DDBJ whole genome shotgun (WGS) entry which is preliminary data.</text>
</comment>
<feature type="transmembrane region" description="Helical" evidence="6">
    <location>
        <begin position="12"/>
        <end position="32"/>
    </location>
</feature>
<dbReference type="InterPro" id="IPR036291">
    <property type="entry name" value="NAD(P)-bd_dom_sf"/>
</dbReference>
<dbReference type="InterPro" id="IPR013149">
    <property type="entry name" value="ADH-like_C"/>
</dbReference>
<evidence type="ECO:0000259" key="7">
    <source>
        <dbReference type="Pfam" id="PF00107"/>
    </source>
</evidence>
<dbReference type="GO" id="GO:0016491">
    <property type="term" value="F:oxidoreductase activity"/>
    <property type="evidence" value="ECO:0007669"/>
    <property type="project" value="UniProtKB-KW"/>
</dbReference>
<dbReference type="RefSeq" id="WP_373869582.1">
    <property type="nucleotide sequence ID" value="NZ_BAAAHM010000008.1"/>
</dbReference>
<dbReference type="Proteomes" id="UP000377595">
    <property type="component" value="Unassembled WGS sequence"/>
</dbReference>
<protein>
    <recommendedName>
        <fullName evidence="7">Alcohol dehydrogenase-like C-terminal domain-containing protein</fullName>
    </recommendedName>
</protein>
<evidence type="ECO:0000256" key="6">
    <source>
        <dbReference type="SAM" id="Phobius"/>
    </source>
</evidence>
<evidence type="ECO:0000256" key="1">
    <source>
        <dbReference type="ARBA" id="ARBA00001947"/>
    </source>
</evidence>
<dbReference type="PANTHER" id="PTHR43350:SF17">
    <property type="entry name" value="NAD-DEPENDENT ALCOHOL DEHYDROGENASE"/>
    <property type="match status" value="1"/>
</dbReference>
<dbReference type="Pfam" id="PF00107">
    <property type="entry name" value="ADH_zinc_N"/>
    <property type="match status" value="1"/>
</dbReference>
<proteinExistence type="inferred from homology"/>
<dbReference type="Gene3D" id="3.40.50.720">
    <property type="entry name" value="NAD(P)-binding Rossmann-like Domain"/>
    <property type="match status" value="1"/>
</dbReference>
<dbReference type="PANTHER" id="PTHR43350">
    <property type="entry name" value="NAD-DEPENDENT ALCOHOL DEHYDROGENASE"/>
    <property type="match status" value="1"/>
</dbReference>
<dbReference type="AlphaFoldDB" id="A0A5M3XH10"/>
<comment type="similarity">
    <text evidence="2">Belongs to the zinc-containing alcohol dehydrogenase family.</text>
</comment>
<organism evidence="8 9">
    <name type="scientific">Acrocarpospora pleiomorpha</name>
    <dbReference type="NCBI Taxonomy" id="90975"/>
    <lineage>
        <taxon>Bacteria</taxon>
        <taxon>Bacillati</taxon>
        <taxon>Actinomycetota</taxon>
        <taxon>Actinomycetes</taxon>
        <taxon>Streptosporangiales</taxon>
        <taxon>Streptosporangiaceae</taxon>
        <taxon>Acrocarpospora</taxon>
    </lineage>
</organism>
<accession>A0A5M3XH10</accession>
<keyword evidence="5" id="KW-0560">Oxidoreductase</keyword>
<sequence length="113" mass="11652">MSRRSNGTHAEAIVIFGAGGVGLSAVLGAMLAGANPIVVVDVVAERLAMAERLGATHTLVTASGFHHSHARQASGRVETDVLSSMPCPPSCGHQSPAGSFRIRRGRNILVSRA</sequence>
<evidence type="ECO:0000313" key="8">
    <source>
        <dbReference type="EMBL" id="GES20092.1"/>
    </source>
</evidence>
<keyword evidence="6" id="KW-0812">Transmembrane</keyword>
<keyword evidence="4" id="KW-0862">Zinc</keyword>
<gene>
    <name evidence="8" type="ORF">Aple_029880</name>
</gene>
<keyword evidence="6" id="KW-1133">Transmembrane helix</keyword>
<keyword evidence="6" id="KW-0472">Membrane</keyword>
<keyword evidence="3" id="KW-0479">Metal-binding</keyword>
<feature type="domain" description="Alcohol dehydrogenase-like C-terminal" evidence="7">
    <location>
        <begin position="20"/>
        <end position="61"/>
    </location>
</feature>